<gene>
    <name evidence="1" type="ORF">L227DRAFT_63820</name>
</gene>
<sequence length="111" mass="12801">MRDVLTQEFRPRALAPSLVSNVTSSCLRFLIVCTPGKEWHLVKPYDHDNSSLRTYLTQLTDTSNVSQHVASERCQPKNRPRLPLLSAAVPRAPSQRLQAEERRLRIVTWHR</sequence>
<dbReference type="AlphaFoldDB" id="A0A5C2SDA3"/>
<dbReference type="Proteomes" id="UP000313359">
    <property type="component" value="Unassembled WGS sequence"/>
</dbReference>
<proteinExistence type="predicted"/>
<evidence type="ECO:0000313" key="2">
    <source>
        <dbReference type="Proteomes" id="UP000313359"/>
    </source>
</evidence>
<evidence type="ECO:0000313" key="1">
    <source>
        <dbReference type="EMBL" id="RPD61258.1"/>
    </source>
</evidence>
<dbReference type="EMBL" id="ML122262">
    <property type="protein sequence ID" value="RPD61258.1"/>
    <property type="molecule type" value="Genomic_DNA"/>
</dbReference>
<protein>
    <submittedName>
        <fullName evidence="1">Uncharacterized protein</fullName>
    </submittedName>
</protein>
<reference evidence="1" key="1">
    <citation type="journal article" date="2018" name="Genome Biol. Evol.">
        <title>Genomics and development of Lentinus tigrinus, a white-rot wood-decaying mushroom with dimorphic fruiting bodies.</title>
        <authorList>
            <person name="Wu B."/>
            <person name="Xu Z."/>
            <person name="Knudson A."/>
            <person name="Carlson A."/>
            <person name="Chen N."/>
            <person name="Kovaka S."/>
            <person name="LaButti K."/>
            <person name="Lipzen A."/>
            <person name="Pennachio C."/>
            <person name="Riley R."/>
            <person name="Schakwitz W."/>
            <person name="Umezawa K."/>
            <person name="Ohm R.A."/>
            <person name="Grigoriev I.V."/>
            <person name="Nagy L.G."/>
            <person name="Gibbons J."/>
            <person name="Hibbett D."/>
        </authorList>
    </citation>
    <scope>NUCLEOTIDE SEQUENCE [LARGE SCALE GENOMIC DNA]</scope>
    <source>
        <strain evidence="1">ALCF2SS1-6</strain>
    </source>
</reference>
<accession>A0A5C2SDA3</accession>
<name>A0A5C2SDA3_9APHY</name>
<dbReference type="PROSITE" id="PS51257">
    <property type="entry name" value="PROKAR_LIPOPROTEIN"/>
    <property type="match status" value="1"/>
</dbReference>
<keyword evidence="2" id="KW-1185">Reference proteome</keyword>
<organism evidence="1 2">
    <name type="scientific">Lentinus tigrinus ALCF2SS1-6</name>
    <dbReference type="NCBI Taxonomy" id="1328759"/>
    <lineage>
        <taxon>Eukaryota</taxon>
        <taxon>Fungi</taxon>
        <taxon>Dikarya</taxon>
        <taxon>Basidiomycota</taxon>
        <taxon>Agaricomycotina</taxon>
        <taxon>Agaricomycetes</taxon>
        <taxon>Polyporales</taxon>
        <taxon>Polyporaceae</taxon>
        <taxon>Lentinus</taxon>
    </lineage>
</organism>